<keyword evidence="7" id="KW-0175">Coiled coil</keyword>
<evidence type="ECO:0000256" key="2">
    <source>
        <dbReference type="ARBA" id="ARBA00022692"/>
    </source>
</evidence>
<evidence type="ECO:0000256" key="7">
    <source>
        <dbReference type="SAM" id="Coils"/>
    </source>
</evidence>
<dbReference type="InterPro" id="IPR027417">
    <property type="entry name" value="P-loop_NTPase"/>
</dbReference>
<evidence type="ECO:0000313" key="11">
    <source>
        <dbReference type="EMBL" id="CAI3991310.1"/>
    </source>
</evidence>
<evidence type="ECO:0000256" key="8">
    <source>
        <dbReference type="SAM" id="MobiDB-lite"/>
    </source>
</evidence>
<sequence>MVYALPALFATGFLSFAAGYICDVQYGRYLERRTKRIARASACSARLKLKAGFGREEAEKDEFQIKLLKALAENLQIPETRLAIQGLSEGRGSVKLTVSLTRPKEDETGRPCIELWQKLKSDLKKVGETDALSSIDSIVVDGEADEKSKVYSVWITPSGKSAEICRKAIIDLNLGCIVLDLWEEPATKWRQSKFPESASIPSPHVPLLQISGEEQEVLGLVERVARETAPFTLDFEPAEVGKSYFSGVHFPARSSSSLSATVDALAAQLPSWPRPQWLGGGSCRRRAQGQGGVAVPTMAVAFGKDLPSPEISISCGEASFTALQLSIWETDMEDFTCKSWKEVKTFKLEGKKPPSFWRLLWRFSKVAAPEFLQIGLGTALNLAGTVVVELAAQHDSDLFSGKHVGKSNKDLLRILGHGLMIWGTVNQLFRNGQMLMENSGKRIGCRLQEQLFQKLIQQDVKWIQQKGADELYKTLMKRTENVQRVFTGQIPQLITMTSNLVMNIGLLWFSKPRLCAFGFGMFAFQNIGNSVFDNILRVARDHDQKVEEVKENALEVLQNFRTVRAFGREEKEKQAFRMSMMQALRVRFSDIVDKFTDMGCWFVSEFTFQVAYMYGGMLVNMDYIAATEVKDAVSKSFRAVWPLYQLRRQLTNQSTFLEDAAAVLEALERPPEIPFADESMFNPSVDKIIGSIEAKGVCFTYSDDLDSAALKEVTFNIPCGSMVGLVGPSGCGKSTLFNLLLRFYDPQKGAIEVDGVDLAKWNPQALYRAVSWVSQDQCVFSGSVIHNIRYGMPSATEEEVLQVMREADLYEDVMKKPQGVATAASELSGGQKQRLSIARALLRDPKILLLDEATSALDTVSERKVQKALEKLMKGRTVIAIAHRLSTIMNADLILVMEAGKVIEQGKHNELLKKSGGKYANLVQQQLAIEDKKEDTSTDPKVVEECAAQLQQLREKVPKELAEEVEQACVALKNAAATLREEKKKLAMKERSLLGTTSKWKTAGASVRHAVRAIALMRSSSEAAAQGHRPAAPQLQRRLSAGAEDVDRALQELDEGDSPKANETSS</sequence>
<evidence type="ECO:0000259" key="10">
    <source>
        <dbReference type="PROSITE" id="PS50929"/>
    </source>
</evidence>
<keyword evidence="4 12" id="KW-0067">ATP-binding</keyword>
<dbReference type="PANTHER" id="PTHR43394:SF1">
    <property type="entry name" value="ATP-BINDING CASSETTE SUB-FAMILY B MEMBER 10, MITOCHONDRIAL"/>
    <property type="match status" value="1"/>
</dbReference>
<dbReference type="SUPFAM" id="SSF52540">
    <property type="entry name" value="P-loop containing nucleoside triphosphate hydrolases"/>
    <property type="match status" value="1"/>
</dbReference>
<feature type="domain" description="ABC transmembrane type-1" evidence="10">
    <location>
        <begin position="434"/>
        <end position="588"/>
    </location>
</feature>
<dbReference type="InterPro" id="IPR017871">
    <property type="entry name" value="ABC_transporter-like_CS"/>
</dbReference>
<dbReference type="SUPFAM" id="SSF90123">
    <property type="entry name" value="ABC transporter transmembrane region"/>
    <property type="match status" value="1"/>
</dbReference>
<evidence type="ECO:0000256" key="6">
    <source>
        <dbReference type="ARBA" id="ARBA00023136"/>
    </source>
</evidence>
<dbReference type="PROSITE" id="PS50929">
    <property type="entry name" value="ABC_TM1F"/>
    <property type="match status" value="1"/>
</dbReference>
<dbReference type="AlphaFoldDB" id="A0A9P1FYG4"/>
<comment type="caution">
    <text evidence="11">The sequence shown here is derived from an EMBL/GenBank/DDBJ whole genome shotgun (WGS) entry which is preliminary data.</text>
</comment>
<dbReference type="Gene3D" id="3.90.1140.10">
    <property type="entry name" value="Cyclic phosphodiesterase"/>
    <property type="match status" value="1"/>
</dbReference>
<accession>A0A9P1FYG4</accession>
<feature type="domain" description="ABC transporter" evidence="9">
    <location>
        <begin position="692"/>
        <end position="924"/>
    </location>
</feature>
<comment type="subcellular location">
    <subcellularLocation>
        <location evidence="1">Membrane</location>
        <topology evidence="1">Multi-pass membrane protein</topology>
    </subcellularLocation>
</comment>
<dbReference type="EMBL" id="CAMXCT030001576">
    <property type="protein sequence ID" value="CAL4778622.1"/>
    <property type="molecule type" value="Genomic_DNA"/>
</dbReference>
<dbReference type="Proteomes" id="UP001152797">
    <property type="component" value="Unassembled WGS sequence"/>
</dbReference>
<keyword evidence="6" id="KW-0472">Membrane</keyword>
<evidence type="ECO:0000256" key="1">
    <source>
        <dbReference type="ARBA" id="ARBA00004141"/>
    </source>
</evidence>
<dbReference type="GO" id="GO:0016887">
    <property type="term" value="F:ATP hydrolysis activity"/>
    <property type="evidence" value="ECO:0007669"/>
    <property type="project" value="InterPro"/>
</dbReference>
<protein>
    <submittedName>
        <fullName evidence="12">ATP-binding cassette sub-family B member 10, mitochondrial</fullName>
    </submittedName>
</protein>
<dbReference type="Pfam" id="PF00664">
    <property type="entry name" value="ABC_membrane"/>
    <property type="match status" value="1"/>
</dbReference>
<evidence type="ECO:0000256" key="3">
    <source>
        <dbReference type="ARBA" id="ARBA00022741"/>
    </source>
</evidence>
<dbReference type="GO" id="GO:0005524">
    <property type="term" value="F:ATP binding"/>
    <property type="evidence" value="ECO:0007669"/>
    <property type="project" value="UniProtKB-KW"/>
</dbReference>
<keyword evidence="2" id="KW-0812">Transmembrane</keyword>
<dbReference type="InterPro" id="IPR036640">
    <property type="entry name" value="ABC1_TM_sf"/>
</dbReference>
<reference evidence="11" key="1">
    <citation type="submission" date="2022-10" db="EMBL/GenBank/DDBJ databases">
        <authorList>
            <person name="Chen Y."/>
            <person name="Dougan E. K."/>
            <person name="Chan C."/>
            <person name="Rhodes N."/>
            <person name="Thang M."/>
        </authorList>
    </citation>
    <scope>NUCLEOTIDE SEQUENCE</scope>
</reference>
<dbReference type="EMBL" id="CAMXCT010001576">
    <property type="protein sequence ID" value="CAI3991310.1"/>
    <property type="molecule type" value="Genomic_DNA"/>
</dbReference>
<reference evidence="12 13" key="2">
    <citation type="submission" date="2024-05" db="EMBL/GenBank/DDBJ databases">
        <authorList>
            <person name="Chen Y."/>
            <person name="Shah S."/>
            <person name="Dougan E. K."/>
            <person name="Thang M."/>
            <person name="Chan C."/>
        </authorList>
    </citation>
    <scope>NUCLEOTIDE SEQUENCE [LARGE SCALE GENOMIC DNA]</scope>
</reference>
<organism evidence="11">
    <name type="scientific">Cladocopium goreaui</name>
    <dbReference type="NCBI Taxonomy" id="2562237"/>
    <lineage>
        <taxon>Eukaryota</taxon>
        <taxon>Sar</taxon>
        <taxon>Alveolata</taxon>
        <taxon>Dinophyceae</taxon>
        <taxon>Suessiales</taxon>
        <taxon>Symbiodiniaceae</taxon>
        <taxon>Cladocopium</taxon>
    </lineage>
</organism>
<keyword evidence="5" id="KW-1133">Transmembrane helix</keyword>
<dbReference type="PROSITE" id="PS50893">
    <property type="entry name" value="ABC_TRANSPORTER_2"/>
    <property type="match status" value="1"/>
</dbReference>
<dbReference type="GO" id="GO:0016020">
    <property type="term" value="C:membrane"/>
    <property type="evidence" value="ECO:0007669"/>
    <property type="project" value="UniProtKB-SubCell"/>
</dbReference>
<keyword evidence="3" id="KW-0547">Nucleotide-binding</keyword>
<feature type="region of interest" description="Disordered" evidence="8">
    <location>
        <begin position="1020"/>
        <end position="1066"/>
    </location>
</feature>
<evidence type="ECO:0000313" key="13">
    <source>
        <dbReference type="Proteomes" id="UP001152797"/>
    </source>
</evidence>
<dbReference type="Gene3D" id="3.40.50.300">
    <property type="entry name" value="P-loop containing nucleotide triphosphate hydrolases"/>
    <property type="match status" value="1"/>
</dbReference>
<evidence type="ECO:0000313" key="12">
    <source>
        <dbReference type="EMBL" id="CAL4778622.1"/>
    </source>
</evidence>
<gene>
    <name evidence="11" type="ORF">C1SCF055_LOCUS18230</name>
</gene>
<dbReference type="InterPro" id="IPR003439">
    <property type="entry name" value="ABC_transporter-like_ATP-bd"/>
</dbReference>
<dbReference type="InterPro" id="IPR003593">
    <property type="entry name" value="AAA+_ATPase"/>
</dbReference>
<feature type="coiled-coil region" evidence="7">
    <location>
        <begin position="943"/>
        <end position="992"/>
    </location>
</feature>
<evidence type="ECO:0000259" key="9">
    <source>
        <dbReference type="PROSITE" id="PS50893"/>
    </source>
</evidence>
<proteinExistence type="predicted"/>
<dbReference type="SMART" id="SM00382">
    <property type="entry name" value="AAA"/>
    <property type="match status" value="1"/>
</dbReference>
<dbReference type="FunFam" id="3.40.50.300:FF:000218">
    <property type="entry name" value="Multidrug ABC transporter ATP-binding protein"/>
    <property type="match status" value="1"/>
</dbReference>
<keyword evidence="13" id="KW-1185">Reference proteome</keyword>
<dbReference type="InterPro" id="IPR011527">
    <property type="entry name" value="ABC1_TM_dom"/>
</dbReference>
<evidence type="ECO:0000256" key="5">
    <source>
        <dbReference type="ARBA" id="ARBA00022989"/>
    </source>
</evidence>
<dbReference type="EMBL" id="CAMXCT020001576">
    <property type="protein sequence ID" value="CAL1144685.1"/>
    <property type="molecule type" value="Genomic_DNA"/>
</dbReference>
<dbReference type="OrthoDB" id="6500128at2759"/>
<dbReference type="Pfam" id="PF00005">
    <property type="entry name" value="ABC_tran"/>
    <property type="match status" value="1"/>
</dbReference>
<dbReference type="Gene3D" id="1.20.1560.10">
    <property type="entry name" value="ABC transporter type 1, transmembrane domain"/>
    <property type="match status" value="1"/>
</dbReference>
<evidence type="ECO:0000256" key="4">
    <source>
        <dbReference type="ARBA" id="ARBA00022840"/>
    </source>
</evidence>
<name>A0A9P1FYG4_9DINO</name>
<dbReference type="PROSITE" id="PS00211">
    <property type="entry name" value="ABC_TRANSPORTER_1"/>
    <property type="match status" value="1"/>
</dbReference>
<dbReference type="PANTHER" id="PTHR43394">
    <property type="entry name" value="ATP-DEPENDENT PERMEASE MDL1, MITOCHONDRIAL"/>
    <property type="match status" value="1"/>
</dbReference>
<dbReference type="GO" id="GO:0015421">
    <property type="term" value="F:ABC-type oligopeptide transporter activity"/>
    <property type="evidence" value="ECO:0007669"/>
    <property type="project" value="TreeGrafter"/>
</dbReference>
<dbReference type="InterPro" id="IPR039421">
    <property type="entry name" value="Type_1_exporter"/>
</dbReference>